<evidence type="ECO:0000313" key="2">
    <source>
        <dbReference type="EMBL" id="URL57030.1"/>
    </source>
</evidence>
<dbReference type="Proteomes" id="UP001056681">
    <property type="component" value="Chromosome"/>
</dbReference>
<keyword evidence="3" id="KW-1185">Reference proteome</keyword>
<feature type="region of interest" description="Disordered" evidence="1">
    <location>
        <begin position="206"/>
        <end position="232"/>
    </location>
</feature>
<dbReference type="EMBL" id="CP063231">
    <property type="protein sequence ID" value="URL57030.1"/>
    <property type="molecule type" value="Genomic_DNA"/>
</dbReference>
<feature type="compositionally biased region" description="Gly residues" evidence="1">
    <location>
        <begin position="212"/>
        <end position="232"/>
    </location>
</feature>
<evidence type="ECO:0000256" key="1">
    <source>
        <dbReference type="SAM" id="MobiDB-lite"/>
    </source>
</evidence>
<name>A0ABY4T188_9GAMM</name>
<proteinExistence type="predicted"/>
<sequence length="232" mass="23899">MADELVNLSSQFKGLPMGDLIGSPLSAACEAQVKLAQATADFIKVIGFLPPAANDPNGVGATRTAQFRFKRPVDDPNKAGGIAEEDVELEVPLLAIVKVPNLSVTKVDITFDMEVKSSFSSAEKEDKSGSFSAEMSIGWGIFKASAKVSGSVATHKENTRSSDNSAKYHVEVHAEDSGMPEGLARVMDILQTACAPRKISAPVAVQDTTAGGNSGGNTGGSTGGTTGGTGNP</sequence>
<accession>A0ABY4T188</accession>
<reference evidence="2" key="1">
    <citation type="submission" date="2020-10" db="EMBL/GenBank/DDBJ databases">
        <title>Whole-genome sequence of Luteibacter sp. EIF3.</title>
        <authorList>
            <person name="Friedrich I."/>
            <person name="Hertel R."/>
            <person name="Daniel R."/>
        </authorList>
    </citation>
    <scope>NUCLEOTIDE SEQUENCE</scope>
    <source>
        <strain evidence="2">EIF3</strain>
    </source>
</reference>
<dbReference type="InterPro" id="IPR024510">
    <property type="entry name" value="DUF2589"/>
</dbReference>
<dbReference type="Pfam" id="PF11655">
    <property type="entry name" value="DUF2589"/>
    <property type="match status" value="1"/>
</dbReference>
<organism evidence="2 3">
    <name type="scientific">Luteibacter flocculans</name>
    <dbReference type="NCBI Taxonomy" id="2780091"/>
    <lineage>
        <taxon>Bacteria</taxon>
        <taxon>Pseudomonadati</taxon>
        <taxon>Pseudomonadota</taxon>
        <taxon>Gammaproteobacteria</taxon>
        <taxon>Lysobacterales</taxon>
        <taxon>Rhodanobacteraceae</taxon>
        <taxon>Luteibacter</taxon>
    </lineage>
</organism>
<evidence type="ECO:0000313" key="3">
    <source>
        <dbReference type="Proteomes" id="UP001056681"/>
    </source>
</evidence>
<gene>
    <name evidence="2" type="ORF">IM816_10175</name>
</gene>
<protein>
    <submittedName>
        <fullName evidence="2">DUF2589 domain-containing protein</fullName>
    </submittedName>
</protein>